<accession>A0A1P8K7I2</accession>
<dbReference type="Proteomes" id="UP000186110">
    <property type="component" value="Chromosome"/>
</dbReference>
<proteinExistence type="predicted"/>
<keyword evidence="1" id="KW-0732">Signal</keyword>
<evidence type="ECO:0000313" key="2">
    <source>
        <dbReference type="EMBL" id="APW41982.1"/>
    </source>
</evidence>
<dbReference type="EMBL" id="CP019239">
    <property type="protein sequence ID" value="APW41982.1"/>
    <property type="molecule type" value="Genomic_DNA"/>
</dbReference>
<dbReference type="AlphaFoldDB" id="A0A1P8K7I2"/>
<dbReference type="RefSeq" id="WP_029709377.1">
    <property type="nucleotide sequence ID" value="NZ_CP019239.1"/>
</dbReference>
<dbReference type="KEGG" id="rsb:RS694_05125"/>
<evidence type="ECO:0000256" key="1">
    <source>
        <dbReference type="SAM" id="SignalP"/>
    </source>
</evidence>
<reference evidence="2 3" key="1">
    <citation type="submission" date="2017-01" db="EMBL/GenBank/DDBJ databases">
        <authorList>
            <person name="Mah S.A."/>
            <person name="Swanson W.J."/>
            <person name="Moy G.W."/>
            <person name="Vacquier V.D."/>
        </authorList>
    </citation>
    <scope>NUCLEOTIDE SEQUENCE [LARGE SCALE GENOMIC DNA]</scope>
    <source>
        <strain evidence="2 3">DSM 22694</strain>
    </source>
</reference>
<feature type="chain" id="PRO_5010257196" description="DUF4189 domain-containing protein" evidence="1">
    <location>
        <begin position="21"/>
        <end position="330"/>
    </location>
</feature>
<organism evidence="2 3">
    <name type="scientific">Rhodoferax saidenbachensis</name>
    <dbReference type="NCBI Taxonomy" id="1484693"/>
    <lineage>
        <taxon>Bacteria</taxon>
        <taxon>Pseudomonadati</taxon>
        <taxon>Pseudomonadota</taxon>
        <taxon>Betaproteobacteria</taxon>
        <taxon>Burkholderiales</taxon>
        <taxon>Comamonadaceae</taxon>
        <taxon>Rhodoferax</taxon>
    </lineage>
</organism>
<evidence type="ECO:0008006" key="4">
    <source>
        <dbReference type="Google" id="ProtNLM"/>
    </source>
</evidence>
<evidence type="ECO:0000313" key="3">
    <source>
        <dbReference type="Proteomes" id="UP000186110"/>
    </source>
</evidence>
<name>A0A1P8K7I2_9BURK</name>
<protein>
    <recommendedName>
        <fullName evidence="4">DUF4189 domain-containing protein</fullName>
    </recommendedName>
</protein>
<gene>
    <name evidence="2" type="ORF">RS694_05125</name>
</gene>
<feature type="signal peptide" evidence="1">
    <location>
        <begin position="1"/>
        <end position="20"/>
    </location>
</feature>
<sequence>MYRVSFFAILLAGLLHSAVAGELLKDGKIEGLEKGAAVAPSSTLSGYPMYGGGGGWTFLRSSTGEAGALGNAEPVKTASLDVEQIEPDGSWFAIMFLRVNASTVGTAQYTTGSPCKGNFTYVVDKSVRTDDNCQALKASSYKSGTSERVYLSLLFTHTASAGRRIFMELRLNPELLGFRGTTTDSWSAESVAQNPARQKFIERLKQFGTKLQEANQSAIRFDKPKDAYAGVPSYRTLMDVSEDLADGTFSQQFIGAVESVRYAPGYKAIAYSKWGGNRISWNSVDEEESEAVAASKALENCTKNKRTEGTPCVLYDLKAKQNLMKTVTTQ</sequence>
<keyword evidence="3" id="KW-1185">Reference proteome</keyword>